<evidence type="ECO:0000259" key="1">
    <source>
        <dbReference type="SMART" id="SM00331"/>
    </source>
</evidence>
<proteinExistence type="predicted"/>
<keyword evidence="3" id="KW-1185">Reference proteome</keyword>
<dbReference type="InterPro" id="IPR003594">
    <property type="entry name" value="HATPase_dom"/>
</dbReference>
<dbReference type="Proteomes" id="UP001597206">
    <property type="component" value="Unassembled WGS sequence"/>
</dbReference>
<dbReference type="InterPro" id="IPR036457">
    <property type="entry name" value="PPM-type-like_dom_sf"/>
</dbReference>
<dbReference type="Pfam" id="PF13581">
    <property type="entry name" value="HATPase_c_2"/>
    <property type="match status" value="1"/>
</dbReference>
<keyword evidence="2" id="KW-0378">Hydrolase</keyword>
<dbReference type="SUPFAM" id="SSF55874">
    <property type="entry name" value="ATPase domain of HSP90 chaperone/DNA topoisomerase II/histidine kinase"/>
    <property type="match status" value="1"/>
</dbReference>
<dbReference type="InterPro" id="IPR036890">
    <property type="entry name" value="HATPase_C_sf"/>
</dbReference>
<accession>A0ABW3PF06</accession>
<dbReference type="GO" id="GO:0005524">
    <property type="term" value="F:ATP binding"/>
    <property type="evidence" value="ECO:0007669"/>
    <property type="project" value="UniProtKB-KW"/>
</dbReference>
<name>A0ABW3PF06_9PROT</name>
<keyword evidence="2" id="KW-0067">ATP-binding</keyword>
<dbReference type="Gene3D" id="3.60.40.10">
    <property type="entry name" value="PPM-type phosphatase domain"/>
    <property type="match status" value="1"/>
</dbReference>
<dbReference type="EC" id="3.1.3.16" evidence="2"/>
<dbReference type="Pfam" id="PF07228">
    <property type="entry name" value="SpoIIE"/>
    <property type="match status" value="1"/>
</dbReference>
<dbReference type="GO" id="GO:0004722">
    <property type="term" value="F:protein serine/threonine phosphatase activity"/>
    <property type="evidence" value="ECO:0007669"/>
    <property type="project" value="UniProtKB-EC"/>
</dbReference>
<comment type="caution">
    <text evidence="2">The sequence shown here is derived from an EMBL/GenBank/DDBJ whole genome shotgun (WGS) entry which is preliminary data.</text>
</comment>
<dbReference type="SUPFAM" id="SSF81606">
    <property type="entry name" value="PP2C-like"/>
    <property type="match status" value="1"/>
</dbReference>
<evidence type="ECO:0000313" key="2">
    <source>
        <dbReference type="EMBL" id="MFD1123025.1"/>
    </source>
</evidence>
<reference evidence="3" key="1">
    <citation type="journal article" date="2019" name="Int. J. Syst. Evol. Microbiol.">
        <title>The Global Catalogue of Microorganisms (GCM) 10K type strain sequencing project: providing services to taxonomists for standard genome sequencing and annotation.</title>
        <authorList>
            <consortium name="The Broad Institute Genomics Platform"/>
            <consortium name="The Broad Institute Genome Sequencing Center for Infectious Disease"/>
            <person name="Wu L."/>
            <person name="Ma J."/>
        </authorList>
    </citation>
    <scope>NUCLEOTIDE SEQUENCE [LARGE SCALE GENOMIC DNA]</scope>
    <source>
        <strain evidence="3">CCUG 58411</strain>
    </source>
</reference>
<evidence type="ECO:0000313" key="3">
    <source>
        <dbReference type="Proteomes" id="UP001597206"/>
    </source>
</evidence>
<dbReference type="RefSeq" id="WP_379034342.1">
    <property type="nucleotide sequence ID" value="NZ_JBHTLN010000002.1"/>
</dbReference>
<feature type="domain" description="PPM-type phosphatase" evidence="1">
    <location>
        <begin position="142"/>
        <end position="334"/>
    </location>
</feature>
<dbReference type="InterPro" id="IPR001932">
    <property type="entry name" value="PPM-type_phosphatase-like_dom"/>
</dbReference>
<sequence length="337" mass="36393">MMVLGTQSCHNVGELSEVSSARRAGVEMSRKLGFDDVRSGELAIIITEAATNIGKHAKSGQIYLRAISEGDKHGIEVLAVDSGPGMRDIEINFIDGNSSTGTSGTGLGAIKRLAHFMDIYSEHDKGTVLLMILWADPEIISENFWEIGNMCLPIPSETVCGDSWIAVGSENGLSVLVADGLGHGQGAAEASLLAVKALQDDPALFPARVMQNSHLLMRGSRGAAVAVARIDAIANELRYCGIGNIAGCICSQKSRQHLISHNGIVGNNMRKTQEFLHKWTDDSIVIMHSDGIGTKWSIEHYPELENRHSSVIAAVLHRDFTRGRDDATIVVFKRILN</sequence>
<dbReference type="InterPro" id="IPR039248">
    <property type="entry name" value="Ptase_RsbX"/>
</dbReference>
<protein>
    <submittedName>
        <fullName evidence="2">ATP-binding SpoIIE family protein phosphatase</fullName>
        <ecNumber evidence="2">3.1.3.16</ecNumber>
    </submittedName>
</protein>
<dbReference type="PANTHER" id="PTHR35801:SF1">
    <property type="entry name" value="PHOSPHOSERINE PHOSPHATASE RSBX"/>
    <property type="match status" value="1"/>
</dbReference>
<dbReference type="SMART" id="SM00331">
    <property type="entry name" value="PP2C_SIG"/>
    <property type="match status" value="1"/>
</dbReference>
<keyword evidence="2" id="KW-0547">Nucleotide-binding</keyword>
<dbReference type="CDD" id="cd16934">
    <property type="entry name" value="HATPase_RsbT-like"/>
    <property type="match status" value="1"/>
</dbReference>
<dbReference type="Gene3D" id="3.30.565.10">
    <property type="entry name" value="Histidine kinase-like ATPase, C-terminal domain"/>
    <property type="match status" value="1"/>
</dbReference>
<organism evidence="2 3">
    <name type="scientific">Methylophilus flavus</name>
    <dbReference type="NCBI Taxonomy" id="640084"/>
    <lineage>
        <taxon>Bacteria</taxon>
        <taxon>Pseudomonadati</taxon>
        <taxon>Pseudomonadota</taxon>
        <taxon>Betaproteobacteria</taxon>
        <taxon>Nitrosomonadales</taxon>
        <taxon>Methylophilaceae</taxon>
        <taxon>Methylophilus</taxon>
    </lineage>
</organism>
<dbReference type="PANTHER" id="PTHR35801">
    <property type="entry name" value="PHOSPHOSERINE PHOSPHATASE RSBX"/>
    <property type="match status" value="1"/>
</dbReference>
<dbReference type="EMBL" id="JBHTLN010000002">
    <property type="protein sequence ID" value="MFD1123025.1"/>
    <property type="molecule type" value="Genomic_DNA"/>
</dbReference>
<gene>
    <name evidence="2" type="ORF">ACFQ2T_10955</name>
</gene>